<evidence type="ECO:0000313" key="2">
    <source>
        <dbReference type="EMBL" id="RJF72872.1"/>
    </source>
</evidence>
<organism evidence="2 3">
    <name type="scientific">Deinococcus cavernae</name>
    <dbReference type="NCBI Taxonomy" id="2320857"/>
    <lineage>
        <taxon>Bacteria</taxon>
        <taxon>Thermotogati</taxon>
        <taxon>Deinococcota</taxon>
        <taxon>Deinococci</taxon>
        <taxon>Deinococcales</taxon>
        <taxon>Deinococcaceae</taxon>
        <taxon>Deinococcus</taxon>
    </lineage>
</organism>
<dbReference type="Proteomes" id="UP000286287">
    <property type="component" value="Unassembled WGS sequence"/>
</dbReference>
<feature type="coiled-coil region" evidence="1">
    <location>
        <begin position="20"/>
        <end position="47"/>
    </location>
</feature>
<comment type="caution">
    <text evidence="2">The sequence shown here is derived from an EMBL/GenBank/DDBJ whole genome shotgun (WGS) entry which is preliminary data.</text>
</comment>
<dbReference type="PROSITE" id="PS51257">
    <property type="entry name" value="PROKAR_LIPOPROTEIN"/>
    <property type="match status" value="1"/>
</dbReference>
<evidence type="ECO:0000313" key="3">
    <source>
        <dbReference type="Proteomes" id="UP000286287"/>
    </source>
</evidence>
<evidence type="ECO:0000256" key="1">
    <source>
        <dbReference type="SAM" id="Coils"/>
    </source>
</evidence>
<gene>
    <name evidence="2" type="ORF">D3875_16295</name>
</gene>
<evidence type="ECO:0008006" key="4">
    <source>
        <dbReference type="Google" id="ProtNLM"/>
    </source>
</evidence>
<dbReference type="AlphaFoldDB" id="A0A418V9Z2"/>
<proteinExistence type="predicted"/>
<sequence>MTPRAALLLFLPALLSACQDQQARQQNAELGRRVAALEAEVKALRAERPHTLTVDAVTTVTVRAAAQNCALELARTLEQYRQDSLEHRYPSRTEMEFPDACKNQNVNWQNLSHQAYDFQVLGQDGKPLAKQAGP</sequence>
<dbReference type="EMBL" id="QYUJ01000014">
    <property type="protein sequence ID" value="RJF72872.1"/>
    <property type="molecule type" value="Genomic_DNA"/>
</dbReference>
<dbReference type="RefSeq" id="WP_119765421.1">
    <property type="nucleotide sequence ID" value="NZ_QYUJ01000014.1"/>
</dbReference>
<reference evidence="2 3" key="1">
    <citation type="submission" date="2018-09" db="EMBL/GenBank/DDBJ databases">
        <authorList>
            <person name="Zhu H."/>
        </authorList>
    </citation>
    <scope>NUCLEOTIDE SEQUENCE [LARGE SCALE GENOMIC DNA]</scope>
    <source>
        <strain evidence="2 3">K2S05-167</strain>
    </source>
</reference>
<name>A0A418V9Z2_9DEIO</name>
<keyword evidence="3" id="KW-1185">Reference proteome</keyword>
<keyword evidence="1" id="KW-0175">Coiled coil</keyword>
<dbReference type="OrthoDB" id="71849at2"/>
<protein>
    <recommendedName>
        <fullName evidence="4">Lipoprotein</fullName>
    </recommendedName>
</protein>
<accession>A0A418V9Z2</accession>